<evidence type="ECO:0000313" key="2">
    <source>
        <dbReference type="Proteomes" id="UP000822688"/>
    </source>
</evidence>
<protein>
    <submittedName>
        <fullName evidence="1">Uncharacterized protein</fullName>
    </submittedName>
</protein>
<evidence type="ECO:0000313" key="1">
    <source>
        <dbReference type="EMBL" id="KAG0582224.1"/>
    </source>
</evidence>
<accession>A0A8T0IEP1</accession>
<name>A0A8T0IEP1_CERPU</name>
<keyword evidence="2" id="KW-1185">Reference proteome</keyword>
<reference evidence="1" key="1">
    <citation type="submission" date="2020-06" db="EMBL/GenBank/DDBJ databases">
        <title>WGS assembly of Ceratodon purpureus strain R40.</title>
        <authorList>
            <person name="Carey S.B."/>
            <person name="Jenkins J."/>
            <person name="Shu S."/>
            <person name="Lovell J.T."/>
            <person name="Sreedasyam A."/>
            <person name="Maumus F."/>
            <person name="Tiley G.P."/>
            <person name="Fernandez-Pozo N."/>
            <person name="Barry K."/>
            <person name="Chen C."/>
            <person name="Wang M."/>
            <person name="Lipzen A."/>
            <person name="Daum C."/>
            <person name="Saski C.A."/>
            <person name="Payton A.C."/>
            <person name="Mcbreen J.C."/>
            <person name="Conrad R.E."/>
            <person name="Kollar L.M."/>
            <person name="Olsson S."/>
            <person name="Huttunen S."/>
            <person name="Landis J.B."/>
            <person name="Wickett N.J."/>
            <person name="Johnson M.G."/>
            <person name="Rensing S.A."/>
            <person name="Grimwood J."/>
            <person name="Schmutz J."/>
            <person name="Mcdaniel S.F."/>
        </authorList>
    </citation>
    <scope>NUCLEOTIDE SEQUENCE</scope>
    <source>
        <strain evidence="1">R40</strain>
    </source>
</reference>
<dbReference type="PANTHER" id="PTHR35114">
    <property type="entry name" value="CYTOCHROME OXIDASE COMPLEX ASSEMBLY PROTEIN"/>
    <property type="match status" value="1"/>
</dbReference>
<dbReference type="OrthoDB" id="535599at2759"/>
<sequence>MASSWCRKATSLVVFGLMGVTGTGIYDDYLVFKQCSTKAIAKARNDPRLMRMIGDYVDQGPWYEATMDTAHEGHSATCRFPVHGTHGSAKLCVRAVRYEERMSSQFYYVWPGQGQWEMLVLEALIPQPNKEDTIRIDLLQDP</sequence>
<dbReference type="InterPro" id="IPR014807">
    <property type="entry name" value="Coa1"/>
</dbReference>
<comment type="caution">
    <text evidence="1">The sequence shown here is derived from an EMBL/GenBank/DDBJ whole genome shotgun (WGS) entry which is preliminary data.</text>
</comment>
<dbReference type="Proteomes" id="UP000822688">
    <property type="component" value="Chromosome 3"/>
</dbReference>
<organism evidence="1 2">
    <name type="scientific">Ceratodon purpureus</name>
    <name type="common">Fire moss</name>
    <name type="synonym">Dicranum purpureum</name>
    <dbReference type="NCBI Taxonomy" id="3225"/>
    <lineage>
        <taxon>Eukaryota</taxon>
        <taxon>Viridiplantae</taxon>
        <taxon>Streptophyta</taxon>
        <taxon>Embryophyta</taxon>
        <taxon>Bryophyta</taxon>
        <taxon>Bryophytina</taxon>
        <taxon>Bryopsida</taxon>
        <taxon>Dicranidae</taxon>
        <taxon>Pseudoditrichales</taxon>
        <taxon>Ditrichaceae</taxon>
        <taxon>Ceratodon</taxon>
    </lineage>
</organism>
<proteinExistence type="predicted"/>
<dbReference type="AlphaFoldDB" id="A0A8T0IEP1"/>
<dbReference type="Pfam" id="PF08695">
    <property type="entry name" value="Coa1"/>
    <property type="match status" value="1"/>
</dbReference>
<dbReference type="PANTHER" id="PTHR35114:SF1">
    <property type="entry name" value="CYTOCHROME OXIDASE COMPLEX ASSEMBLY PROTEIN"/>
    <property type="match status" value="1"/>
</dbReference>
<dbReference type="EMBL" id="CM026423">
    <property type="protein sequence ID" value="KAG0582224.1"/>
    <property type="molecule type" value="Genomic_DNA"/>
</dbReference>
<gene>
    <name evidence="1" type="ORF">KC19_3G044100</name>
</gene>